<dbReference type="Gramene" id="GBG41115">
    <property type="protein sequence ID" value="GBG41115"/>
    <property type="gene ID" value="CBR_g73987"/>
</dbReference>
<proteinExistence type="predicted"/>
<organism evidence="2 3">
    <name type="scientific">Chara braunii</name>
    <name type="common">Braun's stonewort</name>
    <dbReference type="NCBI Taxonomy" id="69332"/>
    <lineage>
        <taxon>Eukaryota</taxon>
        <taxon>Viridiplantae</taxon>
        <taxon>Streptophyta</taxon>
        <taxon>Charophyceae</taxon>
        <taxon>Charales</taxon>
        <taxon>Characeae</taxon>
        <taxon>Chara</taxon>
    </lineage>
</organism>
<gene>
    <name evidence="2" type="ORF">CBR_g73121</name>
    <name evidence="1" type="ORF">CBR_g73987</name>
</gene>
<evidence type="ECO:0000313" key="1">
    <source>
        <dbReference type="EMBL" id="GBG41115.1"/>
    </source>
</evidence>
<dbReference type="EMBL" id="BFEA01002283">
    <property type="protein sequence ID" value="GBG41115.1"/>
    <property type="molecule type" value="Genomic_DNA"/>
</dbReference>
<accession>A0A388MG41</accession>
<evidence type="ECO:0000313" key="3">
    <source>
        <dbReference type="Proteomes" id="UP000265515"/>
    </source>
</evidence>
<evidence type="ECO:0000313" key="2">
    <source>
        <dbReference type="EMBL" id="GBG93526.1"/>
    </source>
</evidence>
<dbReference type="AlphaFoldDB" id="A0A388MG41"/>
<comment type="caution">
    <text evidence="2">The sequence shown here is derived from an EMBL/GenBank/DDBJ whole genome shotgun (WGS) entry which is preliminary data.</text>
</comment>
<keyword evidence="3" id="KW-1185">Reference proteome</keyword>
<sequence>MCYDDGVYPTEIDPGEIVVEGREVRFRLNTSLDEIEVKWFKERTVTVIFKEAARFLAKNIKDDLVHTFEDGWVIGNESLQENTRRGRLKIEGPGVASYVAKAREVANFMKTEGKVEITLGAEAYKILSKSWMAREEFRDLRRPEEDRVVWVVTLQVPLDDMTFIYAQIERAIGKIIMVHPTDVDPSRSVLVNARFDLEPEARPNVTDVLWVEMAKGDVLEIKLANSDSLKCRICWQFFHTQHDC</sequence>
<dbReference type="Proteomes" id="UP000265515">
    <property type="component" value="Unassembled WGS sequence"/>
</dbReference>
<name>A0A388MG41_CHABU</name>
<protein>
    <submittedName>
        <fullName evidence="2">Uncharacterized protein</fullName>
    </submittedName>
</protein>
<reference evidence="2 3" key="1">
    <citation type="journal article" date="2018" name="Cell">
        <title>The Chara Genome: Secondary Complexity and Implications for Plant Terrestrialization.</title>
        <authorList>
            <person name="Nishiyama T."/>
            <person name="Sakayama H."/>
            <person name="Vries J.D."/>
            <person name="Buschmann H."/>
            <person name="Saint-Marcoux D."/>
            <person name="Ullrich K.K."/>
            <person name="Haas F.B."/>
            <person name="Vanderstraeten L."/>
            <person name="Becker D."/>
            <person name="Lang D."/>
            <person name="Vosolsobe S."/>
            <person name="Rombauts S."/>
            <person name="Wilhelmsson P.K.I."/>
            <person name="Janitza P."/>
            <person name="Kern R."/>
            <person name="Heyl A."/>
            <person name="Rumpler F."/>
            <person name="Villalobos L.I.A.C."/>
            <person name="Clay J.M."/>
            <person name="Skokan R."/>
            <person name="Toyoda A."/>
            <person name="Suzuki Y."/>
            <person name="Kagoshima H."/>
            <person name="Schijlen E."/>
            <person name="Tajeshwar N."/>
            <person name="Catarino B."/>
            <person name="Hetherington A.J."/>
            <person name="Saltykova A."/>
            <person name="Bonnot C."/>
            <person name="Breuninger H."/>
            <person name="Symeonidi A."/>
            <person name="Radhakrishnan G.V."/>
            <person name="Van Nieuwerburgh F."/>
            <person name="Deforce D."/>
            <person name="Chang C."/>
            <person name="Karol K.G."/>
            <person name="Hedrich R."/>
            <person name="Ulvskov P."/>
            <person name="Glockner G."/>
            <person name="Delwiche C.F."/>
            <person name="Petrasek J."/>
            <person name="Van de Peer Y."/>
            <person name="Friml J."/>
            <person name="Beilby M."/>
            <person name="Dolan L."/>
            <person name="Kohara Y."/>
            <person name="Sugano S."/>
            <person name="Fujiyama A."/>
            <person name="Delaux P.-M."/>
            <person name="Quint M."/>
            <person name="TheiBen G."/>
            <person name="Hagemann M."/>
            <person name="Harholt J."/>
            <person name="Dunand C."/>
            <person name="Zachgo S."/>
            <person name="Langdale J."/>
            <person name="Maumus F."/>
            <person name="Straeten D.V.D."/>
            <person name="Gould S.B."/>
            <person name="Rensing S.A."/>
        </authorList>
    </citation>
    <scope>NUCLEOTIDE SEQUENCE [LARGE SCALE GENOMIC DNA]</scope>
    <source>
        <strain evidence="2 3">S276</strain>
    </source>
</reference>
<dbReference type="Gramene" id="GBG93526">
    <property type="protein sequence ID" value="GBG93526"/>
    <property type="gene ID" value="CBR_g73121"/>
</dbReference>
<dbReference type="EMBL" id="BFEA01002149">
    <property type="protein sequence ID" value="GBG93526.1"/>
    <property type="molecule type" value="Genomic_DNA"/>
</dbReference>